<sequence>MHTSHHFCNFPLSIQVTEL</sequence>
<proteinExistence type="predicted"/>
<dbReference type="AlphaFoldDB" id="A0A0E9UNG0"/>
<accession>A0A0E9UNG0</accession>
<evidence type="ECO:0000313" key="1">
    <source>
        <dbReference type="EMBL" id="JAH67404.1"/>
    </source>
</evidence>
<dbReference type="EMBL" id="GBXM01041173">
    <property type="protein sequence ID" value="JAH67404.1"/>
    <property type="molecule type" value="Transcribed_RNA"/>
</dbReference>
<name>A0A0E9UNG0_ANGAN</name>
<reference evidence="1" key="1">
    <citation type="submission" date="2014-11" db="EMBL/GenBank/DDBJ databases">
        <authorList>
            <person name="Amaro Gonzalez C."/>
        </authorList>
    </citation>
    <scope>NUCLEOTIDE SEQUENCE</scope>
</reference>
<reference evidence="1" key="2">
    <citation type="journal article" date="2015" name="Fish Shellfish Immunol.">
        <title>Early steps in the European eel (Anguilla anguilla)-Vibrio vulnificus interaction in the gills: Role of the RtxA13 toxin.</title>
        <authorList>
            <person name="Callol A."/>
            <person name="Pajuelo D."/>
            <person name="Ebbesson L."/>
            <person name="Teles M."/>
            <person name="MacKenzie S."/>
            <person name="Amaro C."/>
        </authorList>
    </citation>
    <scope>NUCLEOTIDE SEQUENCE</scope>
</reference>
<organism evidence="1">
    <name type="scientific">Anguilla anguilla</name>
    <name type="common">European freshwater eel</name>
    <name type="synonym">Muraena anguilla</name>
    <dbReference type="NCBI Taxonomy" id="7936"/>
    <lineage>
        <taxon>Eukaryota</taxon>
        <taxon>Metazoa</taxon>
        <taxon>Chordata</taxon>
        <taxon>Craniata</taxon>
        <taxon>Vertebrata</taxon>
        <taxon>Euteleostomi</taxon>
        <taxon>Actinopterygii</taxon>
        <taxon>Neopterygii</taxon>
        <taxon>Teleostei</taxon>
        <taxon>Anguilliformes</taxon>
        <taxon>Anguillidae</taxon>
        <taxon>Anguilla</taxon>
    </lineage>
</organism>
<protein>
    <submittedName>
        <fullName evidence="1">Uncharacterized protein</fullName>
    </submittedName>
</protein>